<evidence type="ECO:0000256" key="9">
    <source>
        <dbReference type="ARBA" id="ARBA00048692"/>
    </source>
</evidence>
<dbReference type="GO" id="GO:0009236">
    <property type="term" value="P:cobalamin biosynthetic process"/>
    <property type="evidence" value="ECO:0007669"/>
    <property type="project" value="UniProtKB-UniPathway"/>
</dbReference>
<dbReference type="SUPFAM" id="SSF52540">
    <property type="entry name" value="P-loop containing nucleoside triphosphate hydrolases"/>
    <property type="match status" value="1"/>
</dbReference>
<evidence type="ECO:0000256" key="8">
    <source>
        <dbReference type="ARBA" id="ARBA00048555"/>
    </source>
</evidence>
<dbReference type="Pfam" id="PF02572">
    <property type="entry name" value="CobA_CobO_BtuR"/>
    <property type="match status" value="1"/>
</dbReference>
<dbReference type="STRING" id="901.DESPIGER_2427"/>
<dbReference type="InterPro" id="IPR027417">
    <property type="entry name" value="P-loop_NTPase"/>
</dbReference>
<dbReference type="PIRSF" id="PIRSF015617">
    <property type="entry name" value="Adensltrnsf_CobA"/>
    <property type="match status" value="1"/>
</dbReference>
<dbReference type="PANTHER" id="PTHR46638">
    <property type="entry name" value="CORRINOID ADENOSYLTRANSFERASE"/>
    <property type="match status" value="1"/>
</dbReference>
<evidence type="ECO:0000256" key="7">
    <source>
        <dbReference type="ARBA" id="ARBA00033354"/>
    </source>
</evidence>
<dbReference type="HOGENOM" id="CLU_088595_0_0_7"/>
<dbReference type="UniPathway" id="UPA00148">
    <property type="reaction ID" value="UER00233"/>
</dbReference>
<reference evidence="10 11" key="1">
    <citation type="submission" date="2008-10" db="EMBL/GenBank/DDBJ databases">
        <title>Draft genome sequence of Desulvovibrio piger (ATCC 29098).</title>
        <authorList>
            <person name="Sudarsanam P."/>
            <person name="Ley R."/>
            <person name="Guruge J."/>
            <person name="Turnbaugh P.J."/>
            <person name="Mahowald M."/>
            <person name="Liep D."/>
            <person name="Gordon J."/>
        </authorList>
    </citation>
    <scope>NUCLEOTIDE SEQUENCE [LARGE SCALE GENOMIC DNA]</scope>
    <source>
        <strain evidence="10 11">ATCC 29098</strain>
    </source>
</reference>
<evidence type="ECO:0000256" key="3">
    <source>
        <dbReference type="ARBA" id="ARBA00012454"/>
    </source>
</evidence>
<accession>B6WWT8</accession>
<comment type="catalytic activity">
    <reaction evidence="9">
        <text>2 cob(II)alamin + reduced [electron-transfer flavoprotein] + 2 ATP = 2 adenosylcob(III)alamin + 2 triphosphate + oxidized [electron-transfer flavoprotein] + 3 H(+)</text>
        <dbReference type="Rhea" id="RHEA:28671"/>
        <dbReference type="Rhea" id="RHEA-COMP:10685"/>
        <dbReference type="Rhea" id="RHEA-COMP:10686"/>
        <dbReference type="ChEBI" id="CHEBI:15378"/>
        <dbReference type="ChEBI" id="CHEBI:16304"/>
        <dbReference type="ChEBI" id="CHEBI:18036"/>
        <dbReference type="ChEBI" id="CHEBI:18408"/>
        <dbReference type="ChEBI" id="CHEBI:30616"/>
        <dbReference type="ChEBI" id="CHEBI:57692"/>
        <dbReference type="ChEBI" id="CHEBI:58307"/>
        <dbReference type="EC" id="2.5.1.17"/>
    </reaction>
</comment>
<proteinExistence type="inferred from homology"/>
<protein>
    <recommendedName>
        <fullName evidence="3">corrinoid adenosyltransferase</fullName>
        <ecNumber evidence="3">2.5.1.17</ecNumber>
    </recommendedName>
    <alternativeName>
        <fullName evidence="5">Cob(II)alamin adenosyltransferase</fullName>
    </alternativeName>
    <alternativeName>
        <fullName evidence="7">Cob(II)yrinic acid a,c-diamide adenosyltransferase</fullName>
    </alternativeName>
    <alternativeName>
        <fullName evidence="6">Cobinamide/cobalamin adenosyltransferase</fullName>
    </alternativeName>
</protein>
<comment type="function">
    <text evidence="4">Required for both de novo synthesis of the corrin ring for the assimilation of exogenous corrinoids. Participates in the adenosylation of a variety of incomplete and complete corrinoids.</text>
</comment>
<evidence type="ECO:0000313" key="10">
    <source>
        <dbReference type="EMBL" id="EEB32551.1"/>
    </source>
</evidence>
<evidence type="ECO:0000256" key="5">
    <source>
        <dbReference type="ARBA" id="ARBA00031529"/>
    </source>
</evidence>
<reference evidence="10 11" key="2">
    <citation type="submission" date="2008-10" db="EMBL/GenBank/DDBJ databases">
        <authorList>
            <person name="Fulton L."/>
            <person name="Clifton S."/>
            <person name="Fulton B."/>
            <person name="Xu J."/>
            <person name="Minx P."/>
            <person name="Pepin K.H."/>
            <person name="Johnson M."/>
            <person name="Bhonagiri V."/>
            <person name="Nash W.E."/>
            <person name="Mardis E.R."/>
            <person name="Wilson R.K."/>
        </authorList>
    </citation>
    <scope>NUCLEOTIDE SEQUENCE [LARGE SCALE GENOMIC DNA]</scope>
    <source>
        <strain evidence="10 11">ATCC 29098</strain>
    </source>
</reference>
<name>B6WWT8_9BACT</name>
<evidence type="ECO:0000256" key="1">
    <source>
        <dbReference type="ARBA" id="ARBA00005121"/>
    </source>
</evidence>
<comment type="caution">
    <text evidence="10">The sequence shown here is derived from an EMBL/GenBank/DDBJ whole genome shotgun (WGS) entry which is preliminary data.</text>
</comment>
<dbReference type="GO" id="GO:0005524">
    <property type="term" value="F:ATP binding"/>
    <property type="evidence" value="ECO:0007669"/>
    <property type="project" value="InterPro"/>
</dbReference>
<dbReference type="GO" id="GO:0008817">
    <property type="term" value="F:corrinoid adenosyltransferase activity"/>
    <property type="evidence" value="ECO:0007669"/>
    <property type="project" value="UniProtKB-EC"/>
</dbReference>
<keyword evidence="10" id="KW-0808">Transferase</keyword>
<organism evidence="10 11">
    <name type="scientific">Desulfovibrio piger ATCC 29098</name>
    <dbReference type="NCBI Taxonomy" id="411464"/>
    <lineage>
        <taxon>Bacteria</taxon>
        <taxon>Pseudomonadati</taxon>
        <taxon>Thermodesulfobacteriota</taxon>
        <taxon>Desulfovibrionia</taxon>
        <taxon>Desulfovibrionales</taxon>
        <taxon>Desulfovibrionaceae</taxon>
        <taxon>Desulfovibrio</taxon>
    </lineage>
</organism>
<sequence length="170" mass="18742">MEIMIIVYTGNGKGKTSACIGQAMRALGRDFAVGFGQFMKQPGCAGEQTVLARLLGDDFLAGGKGFLRREEDRPAHREAALATLDWARQRLERLDMLVLDETLYALKAGILERSEVEGLMEAARRDRCHLVLSGRDAPDWLVEAADLVTEMGEIKHPWRAGIKAAPGIEF</sequence>
<dbReference type="Proteomes" id="UP000003676">
    <property type="component" value="Unassembled WGS sequence"/>
</dbReference>
<comment type="catalytic activity">
    <reaction evidence="8">
        <text>2 cob(II)yrinate a,c diamide + reduced [electron-transfer flavoprotein] + 2 ATP = 2 adenosylcob(III)yrinate a,c-diamide + 2 triphosphate + oxidized [electron-transfer flavoprotein] + 3 H(+)</text>
        <dbReference type="Rhea" id="RHEA:11528"/>
        <dbReference type="Rhea" id="RHEA-COMP:10685"/>
        <dbReference type="Rhea" id="RHEA-COMP:10686"/>
        <dbReference type="ChEBI" id="CHEBI:15378"/>
        <dbReference type="ChEBI" id="CHEBI:18036"/>
        <dbReference type="ChEBI" id="CHEBI:30616"/>
        <dbReference type="ChEBI" id="CHEBI:57692"/>
        <dbReference type="ChEBI" id="CHEBI:58307"/>
        <dbReference type="ChEBI" id="CHEBI:58503"/>
        <dbReference type="ChEBI" id="CHEBI:58537"/>
        <dbReference type="EC" id="2.5.1.17"/>
    </reaction>
</comment>
<evidence type="ECO:0000256" key="2">
    <source>
        <dbReference type="ARBA" id="ARBA00007487"/>
    </source>
</evidence>
<dbReference type="Gene3D" id="3.40.50.300">
    <property type="entry name" value="P-loop containing nucleotide triphosphate hydrolases"/>
    <property type="match status" value="1"/>
</dbReference>
<gene>
    <name evidence="10" type="ORF">DESPIG_02557</name>
</gene>
<evidence type="ECO:0000256" key="4">
    <source>
        <dbReference type="ARBA" id="ARBA00024929"/>
    </source>
</evidence>
<evidence type="ECO:0000313" key="11">
    <source>
        <dbReference type="Proteomes" id="UP000003676"/>
    </source>
</evidence>
<dbReference type="EMBL" id="ABXU01000075">
    <property type="protein sequence ID" value="EEB32551.1"/>
    <property type="molecule type" value="Genomic_DNA"/>
</dbReference>
<dbReference type="PANTHER" id="PTHR46638:SF1">
    <property type="entry name" value="CORRINOID ADENOSYLTRANSFERASE"/>
    <property type="match status" value="1"/>
</dbReference>
<dbReference type="AlphaFoldDB" id="B6WWT8"/>
<dbReference type="InterPro" id="IPR003724">
    <property type="entry name" value="CblAdoTrfase_CobA"/>
</dbReference>
<comment type="similarity">
    <text evidence="2">Belongs to the Cob(I)alamin adenosyltransferase family.</text>
</comment>
<evidence type="ECO:0000256" key="6">
    <source>
        <dbReference type="ARBA" id="ARBA00033334"/>
    </source>
</evidence>
<dbReference type="eggNOG" id="COG2109">
    <property type="taxonomic scope" value="Bacteria"/>
</dbReference>
<dbReference type="EC" id="2.5.1.17" evidence="3"/>
<comment type="pathway">
    <text evidence="1">Cofactor biosynthesis; adenosylcobalamin biosynthesis; adenosylcobalamin from cob(II)yrinate a,c-diamide: step 2/7.</text>
</comment>